<dbReference type="AlphaFoldDB" id="A0A848B7Z0"/>
<reference evidence="3 4" key="1">
    <citation type="submission" date="2020-04" db="EMBL/GenBank/DDBJ databases">
        <authorList>
            <person name="Hitch T.C.A."/>
            <person name="Wylensek D."/>
            <person name="Clavel T."/>
        </authorList>
    </citation>
    <scope>NUCLEOTIDE SEQUENCE [LARGE SCALE GENOMIC DNA]</scope>
    <source>
        <strain evidence="3 4">PG-130-P53-12</strain>
    </source>
</reference>
<feature type="domain" description="Peptidase S55" evidence="2">
    <location>
        <begin position="1"/>
        <end position="171"/>
    </location>
</feature>
<proteinExistence type="predicted"/>
<evidence type="ECO:0000313" key="4">
    <source>
        <dbReference type="Proteomes" id="UP000543804"/>
    </source>
</evidence>
<feature type="compositionally biased region" description="Acidic residues" evidence="1">
    <location>
        <begin position="206"/>
        <end position="219"/>
    </location>
</feature>
<organism evidence="3 4">
    <name type="scientific">Selenomonas bovis</name>
    <dbReference type="NCBI Taxonomy" id="416586"/>
    <lineage>
        <taxon>Bacteria</taxon>
        <taxon>Bacillati</taxon>
        <taxon>Bacillota</taxon>
        <taxon>Negativicutes</taxon>
        <taxon>Selenomonadales</taxon>
        <taxon>Selenomonadaceae</taxon>
        <taxon>Selenomonas</taxon>
    </lineage>
</organism>
<keyword evidence="4" id="KW-1185">Reference proteome</keyword>
<dbReference type="Pfam" id="PF05580">
    <property type="entry name" value="Peptidase_S55"/>
    <property type="match status" value="1"/>
</dbReference>
<protein>
    <submittedName>
        <fullName evidence="3">SpoIVB peptidase S55 domain protein</fullName>
    </submittedName>
</protein>
<gene>
    <name evidence="3" type="ORF">HF878_03770</name>
</gene>
<evidence type="ECO:0000256" key="1">
    <source>
        <dbReference type="SAM" id="MobiDB-lite"/>
    </source>
</evidence>
<dbReference type="PROSITE" id="PS51494">
    <property type="entry name" value="SPOIVB"/>
    <property type="match status" value="1"/>
</dbReference>
<dbReference type="InterPro" id="IPR008763">
    <property type="entry name" value="Peptidase_S55"/>
</dbReference>
<accession>A0A848B7Z0</accession>
<dbReference type="Proteomes" id="UP000543804">
    <property type="component" value="Unassembled WGS sequence"/>
</dbReference>
<feature type="compositionally biased region" description="Basic and acidic residues" evidence="1">
    <location>
        <begin position="184"/>
        <end position="205"/>
    </location>
</feature>
<comment type="caution">
    <text evidence="3">The sequence shown here is derived from an EMBL/GenBank/DDBJ whole genome shotgun (WGS) entry which is preliminary data.</text>
</comment>
<dbReference type="RefSeq" id="WP_170077242.1">
    <property type="nucleotide sequence ID" value="NZ_JABAFA010000007.1"/>
</dbReference>
<evidence type="ECO:0000313" key="3">
    <source>
        <dbReference type="EMBL" id="NMD98602.1"/>
    </source>
</evidence>
<dbReference type="SUPFAM" id="SSF50494">
    <property type="entry name" value="Trypsin-like serine proteases"/>
    <property type="match status" value="1"/>
</dbReference>
<evidence type="ECO:0000259" key="2">
    <source>
        <dbReference type="PROSITE" id="PS51494"/>
    </source>
</evidence>
<sequence length="711" mass="74898">MRFAASGFHEGHLAYEKCPQSDGVNFLHKYMKKAAAAVAALLCGSLEITALAMPATWRTAEITPGMSGTAYTVVDATREIRDFHVDIIGTLDNGKGSTPMIMAKASGPVAEQAGGILQGMSGSPVYVDGKLVGAVAAGLKEMTPYTFFITPIEEMLPLWSMPDVKNKTRLHTFDLKKYAADKAKRQAEEEKKQKEKQGKAAAEKEDAQDEREEAAEETAESERVHNEEAFEDVIAAALASLPASHTAIAADAVAQNAAQLKGRATQPARVPKGQIFAAGFDAAGMKFLSKSLGLGATQLTAVGGASNAGTDYDASLAPGSAVGVAVVCGDFTVGATGTVTAVDGNKVLAFGHPFLHKGNVNYFMTDATVVGTIAGQSNGMKIANVGNIIGRINQDRETGVAGRLGEFPSVVPVKIHVKDASLGREDTYGARIAYDEDYLAQLSAGLAYAAMSKTSDSLGESTAQLSFTVRTNAAADGKFVRKNMFYNTTDVGQVAVGELLQAMGIICADADKEADIVDVQVDVDVEAGRKTATIVSAIPDKTTARPGETVQIKTTIKPYRKDKETLLIPYTVPENQPDGTLNLDVRGGGMVPVTPLMLLQQTTGVAVQSEADKAQTTADKLKALAETGRNNEIIIAPGAAAQPLTEKEQKKVLREAAAAAKRAAAAAKSAPRKVDFLHKAAKAEGQTKFETNYIIDNVAHVTLKVDHTAKA</sequence>
<name>A0A848B7Z0_9FIRM</name>
<dbReference type="EMBL" id="JABAFA010000007">
    <property type="protein sequence ID" value="NMD98602.1"/>
    <property type="molecule type" value="Genomic_DNA"/>
</dbReference>
<dbReference type="InterPro" id="IPR009003">
    <property type="entry name" value="Peptidase_S1_PA"/>
</dbReference>
<feature type="region of interest" description="Disordered" evidence="1">
    <location>
        <begin position="184"/>
        <end position="225"/>
    </location>
</feature>